<evidence type="ECO:0000313" key="2">
    <source>
        <dbReference type="Proteomes" id="UP000282289"/>
    </source>
</evidence>
<comment type="caution">
    <text evidence="1">The sequence shown here is derived from an EMBL/GenBank/DDBJ whole genome shotgun (WGS) entry which is preliminary data.</text>
</comment>
<sequence length="122" mass="13135">MSNIDWSQLITKEMKDAAQASRDLALAKIDLAARNSAAAAQIVRVQDRIETLGYGIEAGDATEEEEQEASALAPALKAWKAYKYALGKVTAQPTWYQAPVWPVAPAIPEIAAAPMLVEEPLA</sequence>
<accession>A0A7Z6U935</accession>
<dbReference type="EMBL" id="RBQT01000051">
    <property type="protein sequence ID" value="RMP80866.1"/>
    <property type="molecule type" value="Genomic_DNA"/>
</dbReference>
<dbReference type="AlphaFoldDB" id="A0A7Z6U935"/>
<dbReference type="RefSeq" id="WP_122280974.1">
    <property type="nucleotide sequence ID" value="NZ_RBQT01000051.1"/>
</dbReference>
<evidence type="ECO:0000313" key="1">
    <source>
        <dbReference type="EMBL" id="RMP80866.1"/>
    </source>
</evidence>
<name>A0A7Z6U935_PSESF</name>
<gene>
    <name evidence="1" type="ORF">ALQ15_03578</name>
</gene>
<proteinExistence type="predicted"/>
<reference evidence="1 2" key="1">
    <citation type="submission" date="2018-08" db="EMBL/GenBank/DDBJ databases">
        <title>Recombination of ecologically and evolutionarily significant loci maintains genetic cohesion in the Pseudomonas syringae species complex.</title>
        <authorList>
            <person name="Dillon M."/>
            <person name="Thakur S."/>
            <person name="Almeida R.N.D."/>
            <person name="Weir B.S."/>
            <person name="Guttman D.S."/>
        </authorList>
    </citation>
    <scope>NUCLEOTIDE SEQUENCE [LARGE SCALE GENOMIC DNA]</scope>
    <source>
        <strain evidence="1 2">ICMP 19589</strain>
    </source>
</reference>
<protein>
    <submittedName>
        <fullName evidence="1">Tail fiber assembly domain-containing protein</fullName>
    </submittedName>
</protein>
<organism evidence="1 2">
    <name type="scientific">Pseudomonas syringae pv. actinidiae</name>
    <dbReference type="NCBI Taxonomy" id="103796"/>
    <lineage>
        <taxon>Bacteria</taxon>
        <taxon>Pseudomonadati</taxon>
        <taxon>Pseudomonadota</taxon>
        <taxon>Gammaproteobacteria</taxon>
        <taxon>Pseudomonadales</taxon>
        <taxon>Pseudomonadaceae</taxon>
        <taxon>Pseudomonas</taxon>
        <taxon>Pseudomonas syringae</taxon>
    </lineage>
</organism>
<dbReference type="Proteomes" id="UP000282289">
    <property type="component" value="Unassembled WGS sequence"/>
</dbReference>